<reference evidence="1 2" key="2">
    <citation type="submission" date="2019-01" db="EMBL/GenBank/DDBJ databases">
        <authorList>
            <person name="Li Y."/>
        </authorList>
    </citation>
    <scope>NUCLEOTIDE SEQUENCE [LARGE SCALE GENOMIC DNA]</scope>
    <source>
        <strain evidence="1 2">2D-5</strain>
    </source>
</reference>
<evidence type="ECO:0000313" key="2">
    <source>
        <dbReference type="Proteomes" id="UP000285710"/>
    </source>
</evidence>
<name>A0A443IZ62_9RHOB</name>
<evidence type="ECO:0000313" key="1">
    <source>
        <dbReference type="EMBL" id="RWR13426.1"/>
    </source>
</evidence>
<accession>A0A443IZ62</accession>
<protein>
    <submittedName>
        <fullName evidence="1">Uncharacterized protein</fullName>
    </submittedName>
</protein>
<dbReference type="Proteomes" id="UP000285710">
    <property type="component" value="Unassembled WGS sequence"/>
</dbReference>
<comment type="caution">
    <text evidence="1">The sequence shown here is derived from an EMBL/GenBank/DDBJ whole genome shotgun (WGS) entry which is preliminary data.</text>
</comment>
<gene>
    <name evidence="1" type="ORF">D2T33_06895</name>
</gene>
<dbReference type="EMBL" id="SAUW01000005">
    <property type="protein sequence ID" value="RWR13426.1"/>
    <property type="molecule type" value="Genomic_DNA"/>
</dbReference>
<keyword evidence="2" id="KW-1185">Reference proteome</keyword>
<dbReference type="RefSeq" id="WP_128269298.1">
    <property type="nucleotide sequence ID" value="NZ_SAUW01000005.1"/>
</dbReference>
<proteinExistence type="predicted"/>
<sequence length="167" mass="17079">MSIRDSFTPEDWTHVLAAPMLVGMSISAADPGGLFSAFQESGAVARAVATGATEDGTLIGEVAKSYQVTEDRLGIVEAMKSVVAGKKTSEEVMAAAIGDLDRIFALVSAKVPEQAQGFSDWLLHIAQAVAEAGKEGGFLGFGGVAVSPEETAAIEKLRGVLGGATPA</sequence>
<dbReference type="AlphaFoldDB" id="A0A443IZ62"/>
<organism evidence="1 2">
    <name type="scientific">Paenirhodobacter populi</name>
    <dbReference type="NCBI Taxonomy" id="2306993"/>
    <lineage>
        <taxon>Bacteria</taxon>
        <taxon>Pseudomonadati</taxon>
        <taxon>Pseudomonadota</taxon>
        <taxon>Alphaproteobacteria</taxon>
        <taxon>Rhodobacterales</taxon>
        <taxon>Rhodobacter group</taxon>
        <taxon>Paenirhodobacter</taxon>
    </lineage>
</organism>
<reference evidence="1 2" key="1">
    <citation type="submission" date="2019-01" db="EMBL/GenBank/DDBJ databases">
        <title>Sinorhodobacter populi sp. nov. isolated from the symptomatic bark tissue of Populus euramericana canker.</title>
        <authorList>
            <person name="Xu G."/>
        </authorList>
    </citation>
    <scope>NUCLEOTIDE SEQUENCE [LARGE SCALE GENOMIC DNA]</scope>
    <source>
        <strain evidence="1 2">2D-5</strain>
    </source>
</reference>